<comment type="caution">
    <text evidence="1">The sequence shown here is derived from an EMBL/GenBank/DDBJ whole genome shotgun (WGS) entry which is preliminary data.</text>
</comment>
<proteinExistence type="predicted"/>
<dbReference type="EMBL" id="JYDP01001123">
    <property type="protein sequence ID" value="KRY98878.1"/>
    <property type="molecule type" value="Genomic_DNA"/>
</dbReference>
<evidence type="ECO:0000313" key="1">
    <source>
        <dbReference type="EMBL" id="KRY98878.1"/>
    </source>
</evidence>
<sequence length="62" mass="6792">MSSVLALLEKVLVLTPRLVTIRMRSQHLIHTAIFQAATLLGVLILPYRPAVDGDRSTILPAT</sequence>
<dbReference type="AlphaFoldDB" id="A0A0V1GL32"/>
<name>A0A0V1GL32_9BILA</name>
<keyword evidence="2" id="KW-1185">Reference proteome</keyword>
<protein>
    <submittedName>
        <fullName evidence="1">Uncharacterized protein</fullName>
    </submittedName>
</protein>
<feature type="non-terminal residue" evidence="1">
    <location>
        <position position="62"/>
    </location>
</feature>
<accession>A0A0V1GL32</accession>
<dbReference type="Proteomes" id="UP000055024">
    <property type="component" value="Unassembled WGS sequence"/>
</dbReference>
<gene>
    <name evidence="1" type="ORF">T11_5949</name>
</gene>
<organism evidence="1 2">
    <name type="scientific">Trichinella zimbabwensis</name>
    <dbReference type="NCBI Taxonomy" id="268475"/>
    <lineage>
        <taxon>Eukaryota</taxon>
        <taxon>Metazoa</taxon>
        <taxon>Ecdysozoa</taxon>
        <taxon>Nematoda</taxon>
        <taxon>Enoplea</taxon>
        <taxon>Dorylaimia</taxon>
        <taxon>Trichinellida</taxon>
        <taxon>Trichinellidae</taxon>
        <taxon>Trichinella</taxon>
    </lineage>
</organism>
<evidence type="ECO:0000313" key="2">
    <source>
        <dbReference type="Proteomes" id="UP000055024"/>
    </source>
</evidence>
<reference evidence="1 2" key="1">
    <citation type="submission" date="2015-01" db="EMBL/GenBank/DDBJ databases">
        <title>Evolution of Trichinella species and genotypes.</title>
        <authorList>
            <person name="Korhonen P.K."/>
            <person name="Edoardo P."/>
            <person name="Giuseppe L.R."/>
            <person name="Gasser R.B."/>
        </authorList>
    </citation>
    <scope>NUCLEOTIDE SEQUENCE [LARGE SCALE GENOMIC DNA]</scope>
    <source>
        <strain evidence="1">ISS1029</strain>
    </source>
</reference>